<name>A0AAU8IEZ3_9BACL</name>
<accession>A0AAU8IEZ3</accession>
<proteinExistence type="predicted"/>
<protein>
    <submittedName>
        <fullName evidence="1">Uncharacterized protein</fullName>
    </submittedName>
</protein>
<gene>
    <name evidence="1" type="ORF">ABNN70_15305</name>
</gene>
<dbReference type="RefSeq" id="WP_353948288.1">
    <property type="nucleotide sequence ID" value="NZ_CP159510.1"/>
</dbReference>
<dbReference type="EMBL" id="CP159510">
    <property type="protein sequence ID" value="XCJ16949.1"/>
    <property type="molecule type" value="Genomic_DNA"/>
</dbReference>
<evidence type="ECO:0000313" key="1">
    <source>
        <dbReference type="EMBL" id="XCJ16949.1"/>
    </source>
</evidence>
<reference evidence="1" key="1">
    <citation type="submission" date="2024-06" db="EMBL/GenBank/DDBJ databases">
        <authorList>
            <person name="Fan A."/>
            <person name="Zhang F.Y."/>
            <person name="Zhang L."/>
        </authorList>
    </citation>
    <scope>NUCLEOTIDE SEQUENCE</scope>
    <source>
        <strain evidence="1">Y61</strain>
    </source>
</reference>
<sequence length="115" mass="13450">MRDRRNFRCEFNPNNYDRKAKTFFVEKILPNLKNAGFSRLDLAFDVSENLNDLLVMTDIPLKQIVIYGRDGAVEARYFGSRDSERYIRIYNKKKSARIKPIRKLILKICGGSNLS</sequence>
<dbReference type="AlphaFoldDB" id="A0AAU8IEZ3"/>
<organism evidence="1">
    <name type="scientific">Sporolactobacillus sp. Y61</name>
    <dbReference type="NCBI Taxonomy" id="3160863"/>
    <lineage>
        <taxon>Bacteria</taxon>
        <taxon>Bacillati</taxon>
        <taxon>Bacillota</taxon>
        <taxon>Bacilli</taxon>
        <taxon>Bacillales</taxon>
        <taxon>Sporolactobacillaceae</taxon>
        <taxon>Sporolactobacillus</taxon>
    </lineage>
</organism>